<accession>A0ABT7C5P1</accession>
<dbReference type="PROSITE" id="PS51273">
    <property type="entry name" value="GATASE_TYPE_1"/>
    <property type="match status" value="1"/>
</dbReference>
<organism evidence="1 2">
    <name type="scientific">Gulosibacter molinativorax</name>
    <dbReference type="NCBI Taxonomy" id="256821"/>
    <lineage>
        <taxon>Bacteria</taxon>
        <taxon>Bacillati</taxon>
        <taxon>Actinomycetota</taxon>
        <taxon>Actinomycetes</taxon>
        <taxon>Micrococcales</taxon>
        <taxon>Microbacteriaceae</taxon>
        <taxon>Gulosibacter</taxon>
    </lineage>
</organism>
<gene>
    <name evidence="1" type="ORF">C7K25_01620</name>
</gene>
<protein>
    <recommendedName>
        <fullName evidence="3">Gamma-glutamyl-gamma-aminobutyrate hydrolase family protein</fullName>
    </recommendedName>
</protein>
<evidence type="ECO:0000313" key="1">
    <source>
        <dbReference type="EMBL" id="MDJ1370079.1"/>
    </source>
</evidence>
<evidence type="ECO:0008006" key="3">
    <source>
        <dbReference type="Google" id="ProtNLM"/>
    </source>
</evidence>
<dbReference type="PANTHER" id="PTHR43235:SF1">
    <property type="entry name" value="GLUTAMINE AMIDOTRANSFERASE PB2B2.05-RELATED"/>
    <property type="match status" value="1"/>
</dbReference>
<dbReference type="SUPFAM" id="SSF52317">
    <property type="entry name" value="Class I glutamine amidotransferase-like"/>
    <property type="match status" value="1"/>
</dbReference>
<dbReference type="PANTHER" id="PTHR43235">
    <property type="entry name" value="GLUTAMINE AMIDOTRANSFERASE PB2B2.05-RELATED"/>
    <property type="match status" value="1"/>
</dbReference>
<reference evidence="1" key="1">
    <citation type="submission" date="2018-03" db="EMBL/GenBank/DDBJ databases">
        <authorList>
            <person name="Nunes O.C."/>
            <person name="Lopes A.R."/>
            <person name="Froufe H."/>
            <person name="Munoz-Merida A."/>
            <person name="Barroso C."/>
            <person name="Egas C."/>
        </authorList>
    </citation>
    <scope>NUCLEOTIDE SEQUENCE</scope>
    <source>
        <strain evidence="1">ON4</strain>
    </source>
</reference>
<dbReference type="Proteomes" id="UP001170379">
    <property type="component" value="Unassembled WGS sequence"/>
</dbReference>
<sequence>MTTPDQSQFSFELNRDLIQVAIASLHEHGARVELHDVAVDAEPDFAAIAAADGILVLGGGDVDATLYGHFDEVPGEGGKDRRADDREIKVIQDGIAADAIMLHLCRGSQLLNVACGGSLYPDLESAQLSPAGLHKGSKGEPLFLDEEVKLVEGSKVRELYGTPTLTVRNGHHQAVRRVGEGLRATAVAHDGVVEGTERIDNTWVVGVQWHPEEAGASKADRDVLFAEFLAQVRARKAVPAL</sequence>
<comment type="caution">
    <text evidence="1">The sequence shown here is derived from an EMBL/GenBank/DDBJ whole genome shotgun (WGS) entry which is preliminary data.</text>
</comment>
<dbReference type="InterPro" id="IPR029062">
    <property type="entry name" value="Class_I_gatase-like"/>
</dbReference>
<proteinExistence type="predicted"/>
<reference evidence="1" key="2">
    <citation type="journal article" date="2022" name="Sci. Rep.">
        <title>In silico prediction of the enzymes involved in the degradation of the herbicide molinate by Gulosibacter molinativorax ON4T.</title>
        <authorList>
            <person name="Lopes A.R."/>
            <person name="Bunin E."/>
            <person name="Viana A.T."/>
            <person name="Froufe H."/>
            <person name="Munoz-Merida A."/>
            <person name="Pinho D."/>
            <person name="Figueiredo J."/>
            <person name="Barroso C."/>
            <person name="Vaz-Moreira I."/>
            <person name="Bellanger X."/>
            <person name="Egas C."/>
            <person name="Nunes O.C."/>
        </authorList>
    </citation>
    <scope>NUCLEOTIDE SEQUENCE</scope>
    <source>
        <strain evidence="1">ON4</strain>
    </source>
</reference>
<name>A0ABT7C5P1_9MICO</name>
<keyword evidence="2" id="KW-1185">Reference proteome</keyword>
<dbReference type="InterPro" id="IPR011697">
    <property type="entry name" value="Peptidase_C26"/>
</dbReference>
<dbReference type="InterPro" id="IPR044668">
    <property type="entry name" value="PuuD-like"/>
</dbReference>
<dbReference type="Gene3D" id="3.40.50.880">
    <property type="match status" value="1"/>
</dbReference>
<dbReference type="Pfam" id="PF07722">
    <property type="entry name" value="Peptidase_C26"/>
    <property type="match status" value="1"/>
</dbReference>
<dbReference type="EMBL" id="PXVD01000002">
    <property type="protein sequence ID" value="MDJ1370079.1"/>
    <property type="molecule type" value="Genomic_DNA"/>
</dbReference>
<evidence type="ECO:0000313" key="2">
    <source>
        <dbReference type="Proteomes" id="UP001170379"/>
    </source>
</evidence>